<dbReference type="InterPro" id="IPR017907">
    <property type="entry name" value="Znf_RING_CS"/>
</dbReference>
<dbReference type="PANTHER" id="PTHR15315">
    <property type="entry name" value="RING FINGER PROTEIN 41, 151"/>
    <property type="match status" value="1"/>
</dbReference>
<evidence type="ECO:0000256" key="2">
    <source>
        <dbReference type="ARBA" id="ARBA00022771"/>
    </source>
</evidence>
<accession>A0AAD6KVL0</accession>
<dbReference type="Proteomes" id="UP001162972">
    <property type="component" value="Chromosome 8"/>
</dbReference>
<reference evidence="6 7" key="1">
    <citation type="journal article" date="2023" name="Int. J. Mol. Sci.">
        <title>De Novo Assembly and Annotation of 11 Diverse Shrub Willow (Salix) Genomes Reveals Novel Gene Organization in Sex-Linked Regions.</title>
        <authorList>
            <person name="Hyden B."/>
            <person name="Feng K."/>
            <person name="Yates T.B."/>
            <person name="Jawdy S."/>
            <person name="Cereghino C."/>
            <person name="Smart L.B."/>
            <person name="Muchero W."/>
        </authorList>
    </citation>
    <scope>NUCLEOTIDE SEQUENCE [LARGE SCALE GENOMIC DNA]</scope>
    <source>
        <tissue evidence="6">Shoot tip</tissue>
    </source>
</reference>
<dbReference type="FunFam" id="3.30.40.10:FF:000660">
    <property type="entry name" value="RING/U-box superfamily protein"/>
    <property type="match status" value="1"/>
</dbReference>
<dbReference type="InterPro" id="IPR001841">
    <property type="entry name" value="Znf_RING"/>
</dbReference>
<dbReference type="PROSITE" id="PS00518">
    <property type="entry name" value="ZF_RING_1"/>
    <property type="match status" value="1"/>
</dbReference>
<dbReference type="PROSITE" id="PS50089">
    <property type="entry name" value="ZF_RING_2"/>
    <property type="match status" value="1"/>
</dbReference>
<name>A0AAD6KVL0_9ROSI</name>
<sequence>MEMMHYQLSNSSYQDSLKVLDADIQHANDLAAAIPRGKDGARLQMKLVYNRWAPLLFFLLQRIDCSCVCLLPRYLNFFHVLLYKVYSDGRPSLSKHGRKATIREFYGVISPSLQRLHGNLEELEDVKGENSGAESLCKKVEGDNKLVNIDLEREDECGICLEPCTKMVLPNCCHAMCIKCYRNWNTRSESCPFCRGSLKRVNSEDLWVLTCNNEVVDTKAISKEDLSRFYLYVDSLPKDYHDSLFLMYYDRNQTTNLVSLPSATSSSSSSSSDPSSVTVKNVWKMQVKNIQIAMPVLFRFNHLARGTCWKMDLPSKMESCEICFSLSLSLKLLSISMLLAE</sequence>
<comment type="caution">
    <text evidence="6">The sequence shown here is derived from an EMBL/GenBank/DDBJ whole genome shotgun (WGS) entry which is preliminary data.</text>
</comment>
<dbReference type="GO" id="GO:0016567">
    <property type="term" value="P:protein ubiquitination"/>
    <property type="evidence" value="ECO:0007669"/>
    <property type="project" value="TreeGrafter"/>
</dbReference>
<keyword evidence="1" id="KW-0479">Metal-binding</keyword>
<keyword evidence="7" id="KW-1185">Reference proteome</keyword>
<dbReference type="PANTHER" id="PTHR15315:SF35">
    <property type="entry name" value="F21J9.10"/>
    <property type="match status" value="1"/>
</dbReference>
<evidence type="ECO:0000313" key="7">
    <source>
        <dbReference type="Proteomes" id="UP001162972"/>
    </source>
</evidence>
<dbReference type="EMBL" id="JAPFFJ010000004">
    <property type="protein sequence ID" value="KAJ6430351.1"/>
    <property type="molecule type" value="Genomic_DNA"/>
</dbReference>
<dbReference type="AlphaFoldDB" id="A0AAD6KVL0"/>
<dbReference type="GO" id="GO:0008270">
    <property type="term" value="F:zinc ion binding"/>
    <property type="evidence" value="ECO:0007669"/>
    <property type="project" value="UniProtKB-KW"/>
</dbReference>
<gene>
    <name evidence="6" type="ORF">OIU84_021703</name>
</gene>
<dbReference type="GO" id="GO:0061630">
    <property type="term" value="F:ubiquitin protein ligase activity"/>
    <property type="evidence" value="ECO:0007669"/>
    <property type="project" value="TreeGrafter"/>
</dbReference>
<keyword evidence="2 4" id="KW-0863">Zinc-finger</keyword>
<evidence type="ECO:0000256" key="4">
    <source>
        <dbReference type="PROSITE-ProRule" id="PRU00175"/>
    </source>
</evidence>
<dbReference type="SMART" id="SM00184">
    <property type="entry name" value="RING"/>
    <property type="match status" value="1"/>
</dbReference>
<evidence type="ECO:0000259" key="5">
    <source>
        <dbReference type="PROSITE" id="PS50089"/>
    </source>
</evidence>
<feature type="domain" description="RING-type" evidence="5">
    <location>
        <begin position="157"/>
        <end position="195"/>
    </location>
</feature>
<organism evidence="6 7">
    <name type="scientific">Salix udensis</name>
    <dbReference type="NCBI Taxonomy" id="889485"/>
    <lineage>
        <taxon>Eukaryota</taxon>
        <taxon>Viridiplantae</taxon>
        <taxon>Streptophyta</taxon>
        <taxon>Embryophyta</taxon>
        <taxon>Tracheophyta</taxon>
        <taxon>Spermatophyta</taxon>
        <taxon>Magnoliopsida</taxon>
        <taxon>eudicotyledons</taxon>
        <taxon>Gunneridae</taxon>
        <taxon>Pentapetalae</taxon>
        <taxon>rosids</taxon>
        <taxon>fabids</taxon>
        <taxon>Malpighiales</taxon>
        <taxon>Salicaceae</taxon>
        <taxon>Saliceae</taxon>
        <taxon>Salix</taxon>
    </lineage>
</organism>
<protein>
    <recommendedName>
        <fullName evidence="5">RING-type domain-containing protein</fullName>
    </recommendedName>
</protein>
<dbReference type="SUPFAM" id="SSF57850">
    <property type="entry name" value="RING/U-box"/>
    <property type="match status" value="1"/>
</dbReference>
<proteinExistence type="predicted"/>
<evidence type="ECO:0000256" key="3">
    <source>
        <dbReference type="ARBA" id="ARBA00022833"/>
    </source>
</evidence>
<dbReference type="Gene3D" id="3.30.40.10">
    <property type="entry name" value="Zinc/RING finger domain, C3HC4 (zinc finger)"/>
    <property type="match status" value="1"/>
</dbReference>
<evidence type="ECO:0000256" key="1">
    <source>
        <dbReference type="ARBA" id="ARBA00022723"/>
    </source>
</evidence>
<dbReference type="Pfam" id="PF13920">
    <property type="entry name" value="zf-C3HC4_3"/>
    <property type="match status" value="1"/>
</dbReference>
<evidence type="ECO:0000313" key="6">
    <source>
        <dbReference type="EMBL" id="KAJ6430351.1"/>
    </source>
</evidence>
<dbReference type="InterPro" id="IPR013083">
    <property type="entry name" value="Znf_RING/FYVE/PHD"/>
</dbReference>
<keyword evidence="3" id="KW-0862">Zinc</keyword>